<reference evidence="1" key="1">
    <citation type="submission" date="2019-12" db="EMBL/GenBank/DDBJ databases">
        <title>Actinomadura physcomitrii sp. nov., a novel actinomycete isolated from moss [Physcomitrium sphaericum (Ludw) Fuernr].</title>
        <authorList>
            <person name="Zhuang X."/>
        </authorList>
    </citation>
    <scope>NUCLEOTIDE SEQUENCE [LARGE SCALE GENOMIC DNA]</scope>
    <source>
        <strain evidence="1">LD22</strain>
    </source>
</reference>
<dbReference type="Pfam" id="PF13459">
    <property type="entry name" value="Fer4_15"/>
    <property type="match status" value="1"/>
</dbReference>
<organism evidence="1 2">
    <name type="scientific">Actinomadura physcomitrii</name>
    <dbReference type="NCBI Taxonomy" id="2650748"/>
    <lineage>
        <taxon>Bacteria</taxon>
        <taxon>Bacillati</taxon>
        <taxon>Actinomycetota</taxon>
        <taxon>Actinomycetes</taxon>
        <taxon>Streptosporangiales</taxon>
        <taxon>Thermomonosporaceae</taxon>
        <taxon>Actinomadura</taxon>
    </lineage>
</organism>
<dbReference type="SUPFAM" id="SSF54862">
    <property type="entry name" value="4Fe-4S ferredoxins"/>
    <property type="match status" value="1"/>
</dbReference>
<protein>
    <submittedName>
        <fullName evidence="1">Ferredoxin</fullName>
    </submittedName>
</protein>
<dbReference type="RefSeq" id="WP_151600498.1">
    <property type="nucleotide sequence ID" value="NZ_WBMS02000083.1"/>
</dbReference>
<keyword evidence="2" id="KW-1185">Reference proteome</keyword>
<evidence type="ECO:0000313" key="1">
    <source>
        <dbReference type="EMBL" id="MWA07576.1"/>
    </source>
</evidence>
<dbReference type="Proteomes" id="UP000462055">
    <property type="component" value="Unassembled WGS sequence"/>
</dbReference>
<name>A0A6I4MYY8_9ACTN</name>
<accession>A0A6I4MYY8</accession>
<proteinExistence type="predicted"/>
<dbReference type="EMBL" id="WBMS02000083">
    <property type="protein sequence ID" value="MWA07576.1"/>
    <property type="molecule type" value="Genomic_DNA"/>
</dbReference>
<dbReference type="AlphaFoldDB" id="A0A6I4MYY8"/>
<dbReference type="Gene3D" id="3.30.70.20">
    <property type="match status" value="1"/>
</dbReference>
<gene>
    <name evidence="1" type="ORF">F8568_046125</name>
</gene>
<evidence type="ECO:0000313" key="2">
    <source>
        <dbReference type="Proteomes" id="UP000462055"/>
    </source>
</evidence>
<comment type="caution">
    <text evidence="1">The sequence shown here is derived from an EMBL/GenBank/DDBJ whole genome shotgun (WGS) entry which is preliminary data.</text>
</comment>
<sequence>MDHHLTIDRSACAGHGLCYGTAPELMDCDDQGDPVVITGPLTATSLERARHLVDICPERALSLKPR</sequence>